<evidence type="ECO:0000256" key="1">
    <source>
        <dbReference type="SAM" id="MobiDB-lite"/>
    </source>
</evidence>
<organism evidence="2 3">
    <name type="scientific">Araneus ventricosus</name>
    <name type="common">Orbweaver spider</name>
    <name type="synonym">Epeira ventricosa</name>
    <dbReference type="NCBI Taxonomy" id="182803"/>
    <lineage>
        <taxon>Eukaryota</taxon>
        <taxon>Metazoa</taxon>
        <taxon>Ecdysozoa</taxon>
        <taxon>Arthropoda</taxon>
        <taxon>Chelicerata</taxon>
        <taxon>Arachnida</taxon>
        <taxon>Araneae</taxon>
        <taxon>Araneomorphae</taxon>
        <taxon>Entelegynae</taxon>
        <taxon>Araneoidea</taxon>
        <taxon>Araneidae</taxon>
        <taxon>Araneus</taxon>
    </lineage>
</organism>
<sequence length="145" mass="17000">MPSRLLNARWLCRLKSSLKIPVEMLEGEGRFLISGAIRERKCDSSPHLIQMGWDYKDERGLKSMQLMRAFQQETRGLFWDGPRNFEPRSDDEDDTPSPNFYATPTERRLATTHDLACNRLHTRRIFSGIGFRTWSPPPPRPRPYH</sequence>
<keyword evidence="3" id="KW-1185">Reference proteome</keyword>
<reference evidence="2 3" key="1">
    <citation type="journal article" date="2019" name="Sci. Rep.">
        <title>Orb-weaving spider Araneus ventricosus genome elucidates the spidroin gene catalogue.</title>
        <authorList>
            <person name="Kono N."/>
            <person name="Nakamura H."/>
            <person name="Ohtoshi R."/>
            <person name="Moran D.A.P."/>
            <person name="Shinohara A."/>
            <person name="Yoshida Y."/>
            <person name="Fujiwara M."/>
            <person name="Mori M."/>
            <person name="Tomita M."/>
            <person name="Arakawa K."/>
        </authorList>
    </citation>
    <scope>NUCLEOTIDE SEQUENCE [LARGE SCALE GENOMIC DNA]</scope>
</reference>
<dbReference type="Proteomes" id="UP000499080">
    <property type="component" value="Unassembled WGS sequence"/>
</dbReference>
<comment type="caution">
    <text evidence="2">The sequence shown here is derived from an EMBL/GenBank/DDBJ whole genome shotgun (WGS) entry which is preliminary data.</text>
</comment>
<dbReference type="EMBL" id="BGPR01001179">
    <property type="protein sequence ID" value="GBM47426.1"/>
    <property type="molecule type" value="Genomic_DNA"/>
</dbReference>
<protein>
    <submittedName>
        <fullName evidence="2">Uncharacterized protein</fullName>
    </submittedName>
</protein>
<gene>
    <name evidence="2" type="ORF">AVEN_175605_1</name>
</gene>
<dbReference type="AlphaFoldDB" id="A0A4Y2G3Q9"/>
<accession>A0A4Y2G3Q9</accession>
<name>A0A4Y2G3Q9_ARAVE</name>
<evidence type="ECO:0000313" key="3">
    <source>
        <dbReference type="Proteomes" id="UP000499080"/>
    </source>
</evidence>
<proteinExistence type="predicted"/>
<feature type="region of interest" description="Disordered" evidence="1">
    <location>
        <begin position="78"/>
        <end position="102"/>
    </location>
</feature>
<evidence type="ECO:0000313" key="2">
    <source>
        <dbReference type="EMBL" id="GBM47426.1"/>
    </source>
</evidence>